<comment type="caution">
    <text evidence="4">The sequence shown here is derived from an EMBL/GenBank/DDBJ whole genome shotgun (WGS) entry which is preliminary data.</text>
</comment>
<organism evidence="4 5">
    <name type="scientific">Marine Group I thaumarchaeote</name>
    <dbReference type="NCBI Taxonomy" id="2511932"/>
    <lineage>
        <taxon>Archaea</taxon>
        <taxon>Nitrososphaerota</taxon>
        <taxon>Marine Group I</taxon>
    </lineage>
</organism>
<keyword evidence="1 4" id="KW-0808">Transferase</keyword>
<keyword evidence="2" id="KW-0325">Glycoprotein</keyword>
<protein>
    <submittedName>
        <fullName evidence="4">Sulfotransferase domain-containing protein</fullName>
    </submittedName>
</protein>
<sequence>MTATKFKLSDETKRSLPRSLIRSWFIEHPELNPYKFTWDRFSRKITSSFRMLPSFLILGGSRSGNTSLFAYLTEHPNIMPGSLKAFYFFQYFTNNKTSFYRSQFPIKRKNLITCDSTSSYFVHPLIPARVHKLLPSAKLIVILRNPVERAYSEFHYTLALGVELTENFEDVIKSELKRIEIGNKKPELKIETTNYNHSAFSHLRDGLYVQHLERWLKFFPNEQLLVLHTKDLYTNFDNTLAKTFEFLNLPKYQIENRIEKNKIDKIRPLSGHVRNIYKNIDSKTRTLFNVQNYPEIKSETRKFLQDFFRPHNEKLFKMIGKRFDWNDEK</sequence>
<evidence type="ECO:0000256" key="1">
    <source>
        <dbReference type="ARBA" id="ARBA00022679"/>
    </source>
</evidence>
<dbReference type="InterPro" id="IPR000863">
    <property type="entry name" value="Sulfotransferase_dom"/>
</dbReference>
<accession>A0A7K4NM70</accession>
<dbReference type="Gene3D" id="3.40.50.300">
    <property type="entry name" value="P-loop containing nucleotide triphosphate hydrolases"/>
    <property type="match status" value="1"/>
</dbReference>
<feature type="domain" description="Sulfotransferase" evidence="3">
    <location>
        <begin position="132"/>
        <end position="266"/>
    </location>
</feature>
<dbReference type="GO" id="GO:0008146">
    <property type="term" value="F:sulfotransferase activity"/>
    <property type="evidence" value="ECO:0007669"/>
    <property type="project" value="InterPro"/>
</dbReference>
<dbReference type="InterPro" id="IPR037359">
    <property type="entry name" value="NST/OST"/>
</dbReference>
<reference evidence="4 5" key="1">
    <citation type="journal article" date="2019" name="Environ. Microbiol.">
        <title>Genomics insights into ecotype formation of ammonia-oxidizing archaea in the deep ocean.</title>
        <authorList>
            <person name="Wang Y."/>
            <person name="Huang J.M."/>
            <person name="Cui G.J."/>
            <person name="Nunoura T."/>
            <person name="Takaki Y."/>
            <person name="Li W.L."/>
            <person name="Li J."/>
            <person name="Gao Z.M."/>
            <person name="Takai K."/>
            <person name="Zhang A.Q."/>
            <person name="Stepanauskas R."/>
        </authorList>
    </citation>
    <scope>NUCLEOTIDE SEQUENCE [LARGE SCALE GENOMIC DNA]</scope>
    <source>
        <strain evidence="4 5">N8</strain>
    </source>
</reference>
<dbReference type="SUPFAM" id="SSF52540">
    <property type="entry name" value="P-loop containing nucleoside triphosphate hydrolases"/>
    <property type="match status" value="1"/>
</dbReference>
<dbReference type="AlphaFoldDB" id="A0A7K4NM70"/>
<dbReference type="Pfam" id="PF00685">
    <property type="entry name" value="Sulfotransfer_1"/>
    <property type="match status" value="1"/>
</dbReference>
<evidence type="ECO:0000313" key="5">
    <source>
        <dbReference type="Proteomes" id="UP000529843"/>
    </source>
</evidence>
<name>A0A7K4NM70_9ARCH</name>
<proteinExistence type="predicted"/>
<evidence type="ECO:0000313" key="4">
    <source>
        <dbReference type="EMBL" id="NWK01770.1"/>
    </source>
</evidence>
<dbReference type="PANTHER" id="PTHR10605">
    <property type="entry name" value="HEPARAN SULFATE SULFOTRANSFERASE"/>
    <property type="match status" value="1"/>
</dbReference>
<dbReference type="PANTHER" id="PTHR10605:SF56">
    <property type="entry name" value="BIFUNCTIONAL HEPARAN SULFATE N-DEACETYLASE_N-SULFOTRANSFERASE"/>
    <property type="match status" value="1"/>
</dbReference>
<dbReference type="InterPro" id="IPR027417">
    <property type="entry name" value="P-loop_NTPase"/>
</dbReference>
<evidence type="ECO:0000259" key="3">
    <source>
        <dbReference type="Pfam" id="PF00685"/>
    </source>
</evidence>
<dbReference type="EMBL" id="JACAST010000002">
    <property type="protein sequence ID" value="NWK01770.1"/>
    <property type="molecule type" value="Genomic_DNA"/>
</dbReference>
<gene>
    <name evidence="4" type="ORF">HX804_00440</name>
</gene>
<dbReference type="Proteomes" id="UP000529843">
    <property type="component" value="Unassembled WGS sequence"/>
</dbReference>
<evidence type="ECO:0000256" key="2">
    <source>
        <dbReference type="ARBA" id="ARBA00023180"/>
    </source>
</evidence>